<feature type="transmembrane region" description="Helical" evidence="1">
    <location>
        <begin position="33"/>
        <end position="50"/>
    </location>
</feature>
<protein>
    <submittedName>
        <fullName evidence="2">Uncharacterized protein</fullName>
    </submittedName>
</protein>
<keyword evidence="1" id="KW-0812">Transmembrane</keyword>
<evidence type="ECO:0000313" key="2">
    <source>
        <dbReference type="EnsemblPlants" id="AUR62013171-RA:cds"/>
    </source>
</evidence>
<reference evidence="2" key="2">
    <citation type="submission" date="2021-03" db="UniProtKB">
        <authorList>
            <consortium name="EnsemblPlants"/>
        </authorList>
    </citation>
    <scope>IDENTIFICATION</scope>
</reference>
<dbReference type="Gramene" id="AUR62013171-RA">
    <property type="protein sequence ID" value="AUR62013171-RA:cds"/>
    <property type="gene ID" value="AUR62013171"/>
</dbReference>
<reference evidence="2" key="1">
    <citation type="journal article" date="2017" name="Nature">
        <title>The genome of Chenopodium quinoa.</title>
        <authorList>
            <person name="Jarvis D.E."/>
            <person name="Ho Y.S."/>
            <person name="Lightfoot D.J."/>
            <person name="Schmoeckel S.M."/>
            <person name="Li B."/>
            <person name="Borm T.J.A."/>
            <person name="Ohyanagi H."/>
            <person name="Mineta K."/>
            <person name="Michell C.T."/>
            <person name="Saber N."/>
            <person name="Kharbatia N.M."/>
            <person name="Rupper R.R."/>
            <person name="Sharp A.R."/>
            <person name="Dally N."/>
            <person name="Boughton B.A."/>
            <person name="Woo Y.H."/>
            <person name="Gao G."/>
            <person name="Schijlen E.G.W.M."/>
            <person name="Guo X."/>
            <person name="Momin A.A."/>
            <person name="Negrao S."/>
            <person name="Al-Babili S."/>
            <person name="Gehring C."/>
            <person name="Roessner U."/>
            <person name="Jung C."/>
            <person name="Murphy K."/>
            <person name="Arold S.T."/>
            <person name="Gojobori T."/>
            <person name="van der Linden C.G."/>
            <person name="van Loo E.N."/>
            <person name="Jellen E.N."/>
            <person name="Maughan P.J."/>
            <person name="Tester M."/>
        </authorList>
    </citation>
    <scope>NUCLEOTIDE SEQUENCE [LARGE SCALE GENOMIC DNA]</scope>
    <source>
        <strain evidence="2">cv. PI 614886</strain>
    </source>
</reference>
<proteinExistence type="predicted"/>
<dbReference type="AlphaFoldDB" id="A0A803LGS4"/>
<sequence length="82" mass="8764">MADIKGSSTAGCNDKCGCPSPCPGAQHQEEIWITRYVHAGSIVGAIRALVARRRRRAQARLPAGVGAAALVQHALLEERMEQ</sequence>
<keyword evidence="1" id="KW-0472">Membrane</keyword>
<dbReference type="Proteomes" id="UP000596660">
    <property type="component" value="Unplaced"/>
</dbReference>
<accession>A0A803LGS4</accession>
<dbReference type="EnsemblPlants" id="AUR62013171-RA">
    <property type="protein sequence ID" value="AUR62013171-RA:cds"/>
    <property type="gene ID" value="AUR62013171"/>
</dbReference>
<evidence type="ECO:0000313" key="3">
    <source>
        <dbReference type="Proteomes" id="UP000596660"/>
    </source>
</evidence>
<keyword evidence="3" id="KW-1185">Reference proteome</keyword>
<name>A0A803LGS4_CHEQI</name>
<organism evidence="2 3">
    <name type="scientific">Chenopodium quinoa</name>
    <name type="common">Quinoa</name>
    <dbReference type="NCBI Taxonomy" id="63459"/>
    <lineage>
        <taxon>Eukaryota</taxon>
        <taxon>Viridiplantae</taxon>
        <taxon>Streptophyta</taxon>
        <taxon>Embryophyta</taxon>
        <taxon>Tracheophyta</taxon>
        <taxon>Spermatophyta</taxon>
        <taxon>Magnoliopsida</taxon>
        <taxon>eudicotyledons</taxon>
        <taxon>Gunneridae</taxon>
        <taxon>Pentapetalae</taxon>
        <taxon>Caryophyllales</taxon>
        <taxon>Chenopodiaceae</taxon>
        <taxon>Chenopodioideae</taxon>
        <taxon>Atripliceae</taxon>
        <taxon>Chenopodium</taxon>
    </lineage>
</organism>
<evidence type="ECO:0000256" key="1">
    <source>
        <dbReference type="SAM" id="Phobius"/>
    </source>
</evidence>
<keyword evidence="1" id="KW-1133">Transmembrane helix</keyword>